<dbReference type="EMBL" id="CAUYUE010000017">
    <property type="protein sequence ID" value="CAK0787690.1"/>
    <property type="molecule type" value="Genomic_DNA"/>
</dbReference>
<dbReference type="InterPro" id="IPR011990">
    <property type="entry name" value="TPR-like_helical_dom_sf"/>
</dbReference>
<name>A0AAV1IMK6_9CHLO</name>
<reference evidence="2 3" key="1">
    <citation type="submission" date="2023-10" db="EMBL/GenBank/DDBJ databases">
        <authorList>
            <person name="Maclean D."/>
            <person name="Macfadyen A."/>
        </authorList>
    </citation>
    <scope>NUCLEOTIDE SEQUENCE [LARGE SCALE GENOMIC DNA]</scope>
</reference>
<accession>A0AAV1IMK6</accession>
<gene>
    <name evidence="2" type="ORF">CVIRNUC_010912</name>
</gene>
<dbReference type="Gene3D" id="1.20.58.320">
    <property type="entry name" value="TPR-like"/>
    <property type="match status" value="1"/>
</dbReference>
<dbReference type="SUPFAM" id="SSF48452">
    <property type="entry name" value="TPR-like"/>
    <property type="match status" value="1"/>
</dbReference>
<keyword evidence="3" id="KW-1185">Reference proteome</keyword>
<dbReference type="Pfam" id="PF06041">
    <property type="entry name" value="DUF924"/>
    <property type="match status" value="1"/>
</dbReference>
<dbReference type="InterPro" id="IPR010323">
    <property type="entry name" value="DUF924"/>
</dbReference>
<evidence type="ECO:0000313" key="3">
    <source>
        <dbReference type="Proteomes" id="UP001314263"/>
    </source>
</evidence>
<proteinExistence type="predicted"/>
<protein>
    <recommendedName>
        <fullName evidence="4">DUF924-domain-containing protein</fullName>
    </recommendedName>
</protein>
<dbReference type="Gene3D" id="1.25.40.10">
    <property type="entry name" value="Tetratricopeptide repeat domain"/>
    <property type="match status" value="1"/>
</dbReference>
<evidence type="ECO:0008006" key="4">
    <source>
        <dbReference type="Google" id="ProtNLM"/>
    </source>
</evidence>
<dbReference type="PANTHER" id="PTHR23004">
    <property type="entry name" value="DOUBLECORTIN DOMAIN CONTAINING 2"/>
    <property type="match status" value="1"/>
</dbReference>
<sequence length="276" mass="30921">MTVLAQWPHRTSRILHRGFFSAPSLAAWRRLTNLYIHNGHRSHDKRASGSNAEARRAASAVGHVPHVKSERADAVLRYWLGDTYLTDPPQHVDPERKKLWFMGGPETDQTIKGCFGADVEATAAGKLASWRQGYDALAAIILEDQFTRNVYRGTSKMCSLDKEALALAKELIDSGGQEGIKLAHRIWLYMPFMHSEDLQDQEAGIECFGELLGQTQALPGGGEPLAAVLKDNHQYAVAHRDVILKWGRFPHRNKILGRESTEEEERAMREGNVPSF</sequence>
<evidence type="ECO:0000256" key="1">
    <source>
        <dbReference type="SAM" id="MobiDB-lite"/>
    </source>
</evidence>
<evidence type="ECO:0000313" key="2">
    <source>
        <dbReference type="EMBL" id="CAK0787690.1"/>
    </source>
</evidence>
<feature type="region of interest" description="Disordered" evidence="1">
    <location>
        <begin position="40"/>
        <end position="63"/>
    </location>
</feature>
<dbReference type="Proteomes" id="UP001314263">
    <property type="component" value="Unassembled WGS sequence"/>
</dbReference>
<feature type="region of interest" description="Disordered" evidence="1">
    <location>
        <begin position="257"/>
        <end position="276"/>
    </location>
</feature>
<organism evidence="2 3">
    <name type="scientific">Coccomyxa viridis</name>
    <dbReference type="NCBI Taxonomy" id="1274662"/>
    <lineage>
        <taxon>Eukaryota</taxon>
        <taxon>Viridiplantae</taxon>
        <taxon>Chlorophyta</taxon>
        <taxon>core chlorophytes</taxon>
        <taxon>Trebouxiophyceae</taxon>
        <taxon>Trebouxiophyceae incertae sedis</taxon>
        <taxon>Coccomyxaceae</taxon>
        <taxon>Coccomyxa</taxon>
    </lineage>
</organism>
<comment type="caution">
    <text evidence="2">The sequence shown here is derived from an EMBL/GenBank/DDBJ whole genome shotgun (WGS) entry which is preliminary data.</text>
</comment>
<dbReference type="PANTHER" id="PTHR23004:SF7">
    <property type="entry name" value="DUF924-DOMAIN-CONTAINING PROTEIN"/>
    <property type="match status" value="1"/>
</dbReference>
<dbReference type="AlphaFoldDB" id="A0AAV1IMK6"/>